<dbReference type="PROSITE" id="PS00211">
    <property type="entry name" value="ABC_TRANSPORTER_1"/>
    <property type="match status" value="1"/>
</dbReference>
<dbReference type="AlphaFoldDB" id="A0A248V661"/>
<sequence length="211" mass="23200">MIELKKVSKAFGEKKVINGLDLTIPDGQTMAIVGPSGGGKTTLLRILAGIEKADSGNFYLDGTPFDPFELKTKEQVVGVVFQDFQLFPHLSIFDNITLAPKMVLKQSKEEYTKKAKELATSLGISDLLDNYPYQLSGGQKQRVAIARALAMNPRVLAYDEPTSALDPELRQQVEKLILSLKEEGVTQIIVTHDLVFAENVGDQLVKVVPNK</sequence>
<evidence type="ECO:0000259" key="4">
    <source>
        <dbReference type="PROSITE" id="PS50893"/>
    </source>
</evidence>
<keyword evidence="3 5" id="KW-0067">ATP-binding</keyword>
<dbReference type="EMBL" id="VYUT01000005">
    <property type="protein sequence ID" value="KAA9206653.1"/>
    <property type="molecule type" value="Genomic_DNA"/>
</dbReference>
<gene>
    <name evidence="6" type="ORF">EA71_02405</name>
    <name evidence="5" type="ORF">F6X95_04560</name>
</gene>
<evidence type="ECO:0000313" key="7">
    <source>
        <dbReference type="Proteomes" id="UP000252797"/>
    </source>
</evidence>
<keyword evidence="2" id="KW-0547">Nucleotide-binding</keyword>
<dbReference type="InterPro" id="IPR003439">
    <property type="entry name" value="ABC_transporter-like_ATP-bd"/>
</dbReference>
<dbReference type="Proteomes" id="UP000252797">
    <property type="component" value="Unassembled WGS sequence"/>
</dbReference>
<dbReference type="GO" id="GO:0005524">
    <property type="term" value="F:ATP binding"/>
    <property type="evidence" value="ECO:0007669"/>
    <property type="project" value="UniProtKB-KW"/>
</dbReference>
<comment type="caution">
    <text evidence="5">The sequence shown here is derived from an EMBL/GenBank/DDBJ whole genome shotgun (WGS) entry which is preliminary data.</text>
</comment>
<dbReference type="InterPro" id="IPR050093">
    <property type="entry name" value="ABC_SmlMolc_Importer"/>
</dbReference>
<dbReference type="Pfam" id="PF00005">
    <property type="entry name" value="ABC_tran"/>
    <property type="match status" value="1"/>
</dbReference>
<dbReference type="PANTHER" id="PTHR42781:SF9">
    <property type="entry name" value="AMINO ACID ABC TRANSPORTER, ATP-BINDING PROTEIN-RELATED"/>
    <property type="match status" value="1"/>
</dbReference>
<dbReference type="GeneID" id="56742227"/>
<evidence type="ECO:0000256" key="3">
    <source>
        <dbReference type="ARBA" id="ARBA00022840"/>
    </source>
</evidence>
<dbReference type="SUPFAM" id="SSF52540">
    <property type="entry name" value="P-loop containing nucleoside triphosphate hydrolases"/>
    <property type="match status" value="1"/>
</dbReference>
<evidence type="ECO:0000313" key="8">
    <source>
        <dbReference type="Proteomes" id="UP000326078"/>
    </source>
</evidence>
<evidence type="ECO:0000256" key="2">
    <source>
        <dbReference type="ARBA" id="ARBA00022741"/>
    </source>
</evidence>
<dbReference type="PANTHER" id="PTHR42781">
    <property type="entry name" value="SPERMIDINE/PUTRESCINE IMPORT ATP-BINDING PROTEIN POTA"/>
    <property type="match status" value="1"/>
</dbReference>
<dbReference type="SMART" id="SM00382">
    <property type="entry name" value="AAA"/>
    <property type="match status" value="1"/>
</dbReference>
<evidence type="ECO:0000313" key="6">
    <source>
        <dbReference type="EMBL" id="RCA11640.1"/>
    </source>
</evidence>
<dbReference type="Proteomes" id="UP000326078">
    <property type="component" value="Unassembled WGS sequence"/>
</dbReference>
<dbReference type="STRING" id="53345.LIU_12415"/>
<keyword evidence="1" id="KW-0813">Transport</keyword>
<organism evidence="5 8">
    <name type="scientific">Enterococcus durans</name>
    <dbReference type="NCBI Taxonomy" id="53345"/>
    <lineage>
        <taxon>Bacteria</taxon>
        <taxon>Bacillati</taxon>
        <taxon>Bacillota</taxon>
        <taxon>Bacilli</taxon>
        <taxon>Lactobacillales</taxon>
        <taxon>Enterococcaceae</taxon>
        <taxon>Enterococcus</taxon>
    </lineage>
</organism>
<reference evidence="5 8" key="2">
    <citation type="submission" date="2019-09" db="EMBL/GenBank/DDBJ databases">
        <title>Vancomyinc resistant enterococci isolated from farm animals in Switzerland.</title>
        <authorList>
            <person name="Stevens M.J.A."/>
            <person name="Stephan R."/>
            <person name="Morach M."/>
            <person name="Nuesch-Inderbinen M."/>
        </authorList>
    </citation>
    <scope>NUCLEOTIDE SEQUENCE [LARGE SCALE GENOMIC DNA]</scope>
    <source>
        <strain evidence="5 8">GH27</strain>
    </source>
</reference>
<dbReference type="PROSITE" id="PS50893">
    <property type="entry name" value="ABC_TRANSPORTER_2"/>
    <property type="match status" value="1"/>
</dbReference>
<dbReference type="InterPro" id="IPR003593">
    <property type="entry name" value="AAA+_ATPase"/>
</dbReference>
<evidence type="ECO:0000256" key="1">
    <source>
        <dbReference type="ARBA" id="ARBA00022448"/>
    </source>
</evidence>
<evidence type="ECO:0000313" key="5">
    <source>
        <dbReference type="EMBL" id="KAA9206653.1"/>
    </source>
</evidence>
<dbReference type="GO" id="GO:0016887">
    <property type="term" value="F:ATP hydrolysis activity"/>
    <property type="evidence" value="ECO:0007669"/>
    <property type="project" value="InterPro"/>
</dbReference>
<dbReference type="EMBL" id="LEPB01000004">
    <property type="protein sequence ID" value="RCA11640.1"/>
    <property type="molecule type" value="Genomic_DNA"/>
</dbReference>
<proteinExistence type="predicted"/>
<dbReference type="InterPro" id="IPR017871">
    <property type="entry name" value="ABC_transporter-like_CS"/>
</dbReference>
<protein>
    <submittedName>
        <fullName evidence="5">Amino acid ABC transporter ATP-binding protein</fullName>
    </submittedName>
</protein>
<reference evidence="6 7" key="1">
    <citation type="submission" date="2015-06" db="EMBL/GenBank/DDBJ databases">
        <title>The Genome Sequence of Enterococcus durans 4EA1.</title>
        <authorList>
            <consortium name="The Broad Institute Genomics Platform"/>
            <consortium name="The Broad Institute Genome Sequencing Center for Infectious Disease"/>
            <person name="Earl A.M."/>
            <person name="Van Tyne D."/>
            <person name="Lebreton F."/>
            <person name="Saavedra J.T."/>
            <person name="Gilmore M.S."/>
            <person name="Manson Mcguire A."/>
            <person name="Clock S."/>
            <person name="Crupain M."/>
            <person name="Rangan U."/>
            <person name="Young S."/>
            <person name="Abouelleil A."/>
            <person name="Cao P."/>
            <person name="Chapman S.B."/>
            <person name="Griggs A."/>
            <person name="Priest M."/>
            <person name="Shea T."/>
            <person name="Wortman J."/>
            <person name="Nusbaum C."/>
            <person name="Birren B."/>
        </authorList>
    </citation>
    <scope>NUCLEOTIDE SEQUENCE [LARGE SCALE GENOMIC DNA]</scope>
    <source>
        <strain evidence="6 7">4EA1</strain>
    </source>
</reference>
<accession>A0A248V661</accession>
<dbReference type="RefSeq" id="WP_081134115.1">
    <property type="nucleotide sequence ID" value="NZ_CABGKH010000008.1"/>
</dbReference>
<name>A0A248V661_9ENTE</name>
<feature type="domain" description="ABC transporter" evidence="4">
    <location>
        <begin position="2"/>
        <end position="210"/>
    </location>
</feature>
<dbReference type="InterPro" id="IPR027417">
    <property type="entry name" value="P-loop_NTPase"/>
</dbReference>
<dbReference type="Gene3D" id="3.40.50.300">
    <property type="entry name" value="P-loop containing nucleotide triphosphate hydrolases"/>
    <property type="match status" value="1"/>
</dbReference>